<evidence type="ECO:0000313" key="2">
    <source>
        <dbReference type="Proteomes" id="UP000076167"/>
    </source>
</evidence>
<gene>
    <name evidence="1" type="ORF">AUP40_13790</name>
</gene>
<protein>
    <submittedName>
        <fullName evidence="1">Uncharacterized protein</fullName>
    </submittedName>
</protein>
<dbReference type="Proteomes" id="UP000076167">
    <property type="component" value="Unassembled WGS sequence"/>
</dbReference>
<keyword evidence="2" id="KW-1185">Reference proteome</keyword>
<name>A0ABR5Y3Y4_9PROT</name>
<organism evidence="1 2">
    <name type="scientific">Thalassospira xiamenensis</name>
    <dbReference type="NCBI Taxonomy" id="220697"/>
    <lineage>
        <taxon>Bacteria</taxon>
        <taxon>Pseudomonadati</taxon>
        <taxon>Pseudomonadota</taxon>
        <taxon>Alphaproteobacteria</taxon>
        <taxon>Rhodospirillales</taxon>
        <taxon>Thalassospiraceae</taxon>
        <taxon>Thalassospira</taxon>
    </lineage>
</organism>
<evidence type="ECO:0000313" key="1">
    <source>
        <dbReference type="EMBL" id="KZD05095.1"/>
    </source>
</evidence>
<accession>A0ABR5Y3Y4</accession>
<reference evidence="1 2" key="1">
    <citation type="submission" date="2015-12" db="EMBL/GenBank/DDBJ databases">
        <title>Genome sequence of Thalassospira xiamenensis MCCC 1A03005.</title>
        <authorList>
            <person name="Lu L."/>
            <person name="Lai Q."/>
            <person name="Shao Z."/>
            <person name="Qian P."/>
        </authorList>
    </citation>
    <scope>NUCLEOTIDE SEQUENCE [LARGE SCALE GENOMIC DNA]</scope>
    <source>
        <strain evidence="1 2">MCCC 1A03005</strain>
    </source>
</reference>
<proteinExistence type="predicted"/>
<comment type="caution">
    <text evidence="1">The sequence shown here is derived from an EMBL/GenBank/DDBJ whole genome shotgun (WGS) entry which is preliminary data.</text>
</comment>
<dbReference type="EMBL" id="LPXL01000015">
    <property type="protein sequence ID" value="KZD05095.1"/>
    <property type="molecule type" value="Genomic_DNA"/>
</dbReference>
<sequence>MRFGATESDGRLSGLPVGGVWRCKGQRGWLGWIGLLVDQIVIPGEAQRRPGIHALLKEAGFPPLRE</sequence>